<keyword evidence="1" id="KW-0812">Transmembrane</keyword>
<evidence type="ECO:0000256" key="1">
    <source>
        <dbReference type="SAM" id="Phobius"/>
    </source>
</evidence>
<feature type="transmembrane region" description="Helical" evidence="1">
    <location>
        <begin position="12"/>
        <end position="35"/>
    </location>
</feature>
<sequence length="521" mass="58790">MLDLLGTLNELVSALLPLNELVVLAVVIVAIALIWTYRDRVMLALTGDTQVHGTILDCVWFSCFRCCGTCTGDWTRCFTMCICCPKRCRGRNLVKAMAQLVGITSHTVELKNIVIGDLPFEGRGDFYLSVVCASNPPMVTALQEDKAPKVVHFPEIITLRLRNSPLEEQVTIEVKELNVFGSETLCKIHLNAMFVLHSGSSWAGSQQERTRRFEMKTLNMELENETPPWILIEFDEPSEVRDLDNLRATDAVRTATKDGQYHEFQMTQYKNSYALLDPNGQAVEEPLEEDLHVIHFYRTCAMYSFHMWNSLVFLVIGSYVVFRLYVWECYRRFSWLTMAYMLRESDLLDAQLEEKITFPLSFEKMRAVGTSCEAQVSGTGIKEGKTPCRPSPAQINQICTPGTAESTKLFSDSDKVQGGWGQPWPQALKGVLDGYIPDVKVGGIPCTIPQICRRADWLTEHDDHIWGLIILLLFCSCGIRCCCNSLIQRKKARLQAGRQKERRDFLATNSKAASSTGFFGG</sequence>
<dbReference type="Proteomes" id="UP000626109">
    <property type="component" value="Unassembled WGS sequence"/>
</dbReference>
<comment type="caution">
    <text evidence="2">The sequence shown here is derived from an EMBL/GenBank/DDBJ whole genome shotgun (WGS) entry which is preliminary data.</text>
</comment>
<name>A0A813JU05_POLGL</name>
<gene>
    <name evidence="2" type="ORF">PGLA2088_LOCUS26432</name>
</gene>
<feature type="transmembrane region" description="Helical" evidence="1">
    <location>
        <begin position="465"/>
        <end position="483"/>
    </location>
</feature>
<keyword evidence="1" id="KW-1133">Transmembrane helix</keyword>
<feature type="transmembrane region" description="Helical" evidence="1">
    <location>
        <begin position="307"/>
        <end position="326"/>
    </location>
</feature>
<keyword evidence="1" id="KW-0472">Membrane</keyword>
<proteinExistence type="predicted"/>
<evidence type="ECO:0000313" key="2">
    <source>
        <dbReference type="EMBL" id="CAE8689336.1"/>
    </source>
</evidence>
<dbReference type="EMBL" id="CAJNNW010027060">
    <property type="protein sequence ID" value="CAE8689336.1"/>
    <property type="molecule type" value="Genomic_DNA"/>
</dbReference>
<organism evidence="2 3">
    <name type="scientific">Polarella glacialis</name>
    <name type="common">Dinoflagellate</name>
    <dbReference type="NCBI Taxonomy" id="89957"/>
    <lineage>
        <taxon>Eukaryota</taxon>
        <taxon>Sar</taxon>
        <taxon>Alveolata</taxon>
        <taxon>Dinophyceae</taxon>
        <taxon>Suessiales</taxon>
        <taxon>Suessiaceae</taxon>
        <taxon>Polarella</taxon>
    </lineage>
</organism>
<dbReference type="AlphaFoldDB" id="A0A813JU05"/>
<protein>
    <submittedName>
        <fullName evidence="2">Uncharacterized protein</fullName>
    </submittedName>
</protein>
<reference evidence="2" key="1">
    <citation type="submission" date="2021-02" db="EMBL/GenBank/DDBJ databases">
        <authorList>
            <person name="Dougan E. K."/>
            <person name="Rhodes N."/>
            <person name="Thang M."/>
            <person name="Chan C."/>
        </authorList>
    </citation>
    <scope>NUCLEOTIDE SEQUENCE</scope>
</reference>
<evidence type="ECO:0000313" key="3">
    <source>
        <dbReference type="Proteomes" id="UP000626109"/>
    </source>
</evidence>
<accession>A0A813JU05</accession>